<protein>
    <submittedName>
        <fullName evidence="1">HicB family protein</fullName>
    </submittedName>
</protein>
<dbReference type="SUPFAM" id="SSF143100">
    <property type="entry name" value="TTHA1013/TTHA0281-like"/>
    <property type="match status" value="1"/>
</dbReference>
<comment type="caution">
    <text evidence="1">The sequence shown here is derived from an EMBL/GenBank/DDBJ whole genome shotgun (WGS) entry which is preliminary data.</text>
</comment>
<dbReference type="EMBL" id="QJPH01000044">
    <property type="protein sequence ID" value="PZN87320.1"/>
    <property type="molecule type" value="Genomic_DNA"/>
</dbReference>
<accession>A0A2W4TIX8</accession>
<dbReference type="InterPro" id="IPR035069">
    <property type="entry name" value="TTHA1013/TTHA0281-like"/>
</dbReference>
<gene>
    <name evidence="1" type="ORF">DM484_00375</name>
</gene>
<dbReference type="Proteomes" id="UP000249396">
    <property type="component" value="Unassembled WGS sequence"/>
</dbReference>
<dbReference type="AlphaFoldDB" id="A0A2W4TIX8"/>
<reference evidence="1 2" key="1">
    <citation type="journal article" date="2018" name="Aquat. Microb. Ecol.">
        <title>Gammaproteobacterial methanotrophs dominate.</title>
        <authorList>
            <person name="Rissanen A.J."/>
            <person name="Saarenheimo J."/>
            <person name="Tiirola M."/>
            <person name="Peura S."/>
            <person name="Aalto S.L."/>
            <person name="Karvinen A."/>
            <person name="Nykanen H."/>
        </authorList>
    </citation>
    <scope>NUCLEOTIDE SEQUENCE [LARGE SCALE GENOMIC DNA]</scope>
    <source>
        <strain evidence="1">AMbin10</strain>
    </source>
</reference>
<organism evidence="1 2">
    <name type="scientific">Candidatus Methylumidiphilus alinenensis</name>
    <dbReference type="NCBI Taxonomy" id="2202197"/>
    <lineage>
        <taxon>Bacteria</taxon>
        <taxon>Pseudomonadati</taxon>
        <taxon>Pseudomonadota</taxon>
        <taxon>Gammaproteobacteria</taxon>
        <taxon>Methylococcales</taxon>
        <taxon>Candidatus Methylumidiphilus</taxon>
    </lineage>
</organism>
<name>A0A2W4TIX8_9GAMM</name>
<evidence type="ECO:0000313" key="1">
    <source>
        <dbReference type="EMBL" id="PZN87320.1"/>
    </source>
</evidence>
<dbReference type="Gene3D" id="3.30.160.250">
    <property type="match status" value="1"/>
</dbReference>
<evidence type="ECO:0000313" key="2">
    <source>
        <dbReference type="Proteomes" id="UP000249396"/>
    </source>
</evidence>
<proteinExistence type="predicted"/>
<sequence length="68" mass="7357">MELSAVLTPAIEGGYIAFNPETGTTTQGESIEEALINLQEATELYLEEFPLTFTGRSLLTTFHVAAHA</sequence>